<evidence type="ECO:0000313" key="3">
    <source>
        <dbReference type="Proteomes" id="UP000807115"/>
    </source>
</evidence>
<organism evidence="2 3">
    <name type="scientific">Sorghum bicolor</name>
    <name type="common">Sorghum</name>
    <name type="synonym">Sorghum vulgare</name>
    <dbReference type="NCBI Taxonomy" id="4558"/>
    <lineage>
        <taxon>Eukaryota</taxon>
        <taxon>Viridiplantae</taxon>
        <taxon>Streptophyta</taxon>
        <taxon>Embryophyta</taxon>
        <taxon>Tracheophyta</taxon>
        <taxon>Spermatophyta</taxon>
        <taxon>Magnoliopsida</taxon>
        <taxon>Liliopsida</taxon>
        <taxon>Poales</taxon>
        <taxon>Poaceae</taxon>
        <taxon>PACMAD clade</taxon>
        <taxon>Panicoideae</taxon>
        <taxon>Andropogonodae</taxon>
        <taxon>Andropogoneae</taxon>
        <taxon>Sorghinae</taxon>
        <taxon>Sorghum</taxon>
    </lineage>
</organism>
<evidence type="ECO:0000256" key="1">
    <source>
        <dbReference type="SAM" id="MobiDB-lite"/>
    </source>
</evidence>
<name>A0A921QJ08_SORBI</name>
<dbReference type="Proteomes" id="UP000807115">
    <property type="component" value="Chromosome 7"/>
</dbReference>
<dbReference type="AlphaFoldDB" id="A0A921QJ08"/>
<comment type="caution">
    <text evidence="2">The sequence shown here is derived from an EMBL/GenBank/DDBJ whole genome shotgun (WGS) entry which is preliminary data.</text>
</comment>
<protein>
    <submittedName>
        <fullName evidence="2">Uncharacterized protein</fullName>
    </submittedName>
</protein>
<proteinExistence type="predicted"/>
<accession>A0A921QJ08</accession>
<feature type="compositionally biased region" description="Low complexity" evidence="1">
    <location>
        <begin position="23"/>
        <end position="33"/>
    </location>
</feature>
<dbReference type="EMBL" id="CM027686">
    <property type="protein sequence ID" value="KAG0522647.1"/>
    <property type="molecule type" value="Genomic_DNA"/>
</dbReference>
<feature type="compositionally biased region" description="Low complexity" evidence="1">
    <location>
        <begin position="141"/>
        <end position="154"/>
    </location>
</feature>
<reference evidence="2" key="2">
    <citation type="submission" date="2020-10" db="EMBL/GenBank/DDBJ databases">
        <authorList>
            <person name="Cooper E.A."/>
            <person name="Brenton Z.W."/>
            <person name="Flinn B.S."/>
            <person name="Jenkins J."/>
            <person name="Shu S."/>
            <person name="Flowers D."/>
            <person name="Luo F."/>
            <person name="Wang Y."/>
            <person name="Xia P."/>
            <person name="Barry K."/>
            <person name="Daum C."/>
            <person name="Lipzen A."/>
            <person name="Yoshinaga Y."/>
            <person name="Schmutz J."/>
            <person name="Saski C."/>
            <person name="Vermerris W."/>
            <person name="Kresovich S."/>
        </authorList>
    </citation>
    <scope>NUCLEOTIDE SEQUENCE</scope>
</reference>
<sequence>MESFYLAGQVPNQLSWVLSNGKTILSSNSPSSTTRRRGVKPCPESNSSKVSFGSRGSLWDPRLFPGREARAETGHGPDYGAVWKPTLGGEDSPIHEFSPGCCPTSRDTGHGSARGSLYLPTRGGEDRGGAAPSPPVIPSTRGGTAPPLLALGLRRAIHSTTSRVR</sequence>
<evidence type="ECO:0000313" key="2">
    <source>
        <dbReference type="EMBL" id="KAG0522647.1"/>
    </source>
</evidence>
<gene>
    <name evidence="2" type="ORF">BDA96_07G055400</name>
</gene>
<reference evidence="2" key="1">
    <citation type="journal article" date="2019" name="BMC Genomics">
        <title>A new reference genome for Sorghum bicolor reveals high levels of sequence similarity between sweet and grain genotypes: implications for the genetics of sugar metabolism.</title>
        <authorList>
            <person name="Cooper E.A."/>
            <person name="Brenton Z.W."/>
            <person name="Flinn B.S."/>
            <person name="Jenkins J."/>
            <person name="Shu S."/>
            <person name="Flowers D."/>
            <person name="Luo F."/>
            <person name="Wang Y."/>
            <person name="Xia P."/>
            <person name="Barry K."/>
            <person name="Daum C."/>
            <person name="Lipzen A."/>
            <person name="Yoshinaga Y."/>
            <person name="Schmutz J."/>
            <person name="Saski C."/>
            <person name="Vermerris W."/>
            <person name="Kresovich S."/>
        </authorList>
    </citation>
    <scope>NUCLEOTIDE SEQUENCE</scope>
</reference>
<feature type="region of interest" description="Disordered" evidence="1">
    <location>
        <begin position="23"/>
        <end position="57"/>
    </location>
</feature>
<feature type="region of interest" description="Disordered" evidence="1">
    <location>
        <begin position="68"/>
        <end position="87"/>
    </location>
</feature>
<feature type="region of interest" description="Disordered" evidence="1">
    <location>
        <begin position="94"/>
        <end position="165"/>
    </location>
</feature>